<organism evidence="3 4">
    <name type="scientific">Drosophila lebanonensis</name>
    <name type="common">Fruit fly</name>
    <name type="synonym">Scaptodrosophila lebanonensis</name>
    <dbReference type="NCBI Taxonomy" id="7225"/>
    <lineage>
        <taxon>Eukaryota</taxon>
        <taxon>Metazoa</taxon>
        <taxon>Ecdysozoa</taxon>
        <taxon>Arthropoda</taxon>
        <taxon>Hexapoda</taxon>
        <taxon>Insecta</taxon>
        <taxon>Pterygota</taxon>
        <taxon>Neoptera</taxon>
        <taxon>Endopterygota</taxon>
        <taxon>Diptera</taxon>
        <taxon>Brachycera</taxon>
        <taxon>Muscomorpha</taxon>
        <taxon>Ephydroidea</taxon>
        <taxon>Drosophilidae</taxon>
        <taxon>Scaptodrosophila</taxon>
    </lineage>
</organism>
<dbReference type="InterPro" id="IPR028163">
    <property type="entry name" value="HAUS_6_N"/>
</dbReference>
<sequence length="667" mass="75131">MDRTIIAPWKAEEKELSEKLHKKLQGLNLLHPMSEEMNKCVAWDMFIKPNQTAFFQVMPYLFRLLDPAEFRRRFYWPITDKKAEASFRSSTVDYLKHLNEKHNLQWANIKSYLVVMPGGMKFITFMLDLVGFVVQELIKQREKTLGSDANAFSFSDLSVKTMAGQSVFLKEYASAYVEELEKNTAMLQERIQRIRQIFSEISIEIGIDKVQLLDDCFIECFERSNRQLCDRKITNPTTHIAKQEEPLCTLKKDIELFLVRQTEHKHSQDAVDKVLCGMRKMFGTSQATDGGCSKMNALLNAFNNVSGTIAEQLDANNHYNDSNEYVTNELQTLHKELIQIETQLTDVQRGINARVKEHSSSSSSGITLNAPQMPGTPMKNVNNLATGVAEHSLMMKFISTPPIKLDFPNNARNSHLRLPLQDDFNAKPFDALGSSMLVPAPPRSARKLKAHEQSAELNSTLNRSKIVDPLQLLRTINKNTARARPVSQHNLSALGNKWKQLQSSFGFDAVEAPTSPQRSSAGTYSPFTPLGSMDRTRIERLPGTSDNNNYSSNSLLYAKKNAPVMKVLDSSLNVQNLSTSPSGRLEPLVPLPLATIEQLQQEENKALPHILLNDKSLNTSDDISNRKENDVNAPNVSPPKFSLDLSGYQEDDDLQNISDSVLNDISI</sequence>
<dbReference type="GO" id="GO:1990498">
    <property type="term" value="C:mitotic spindle microtubule"/>
    <property type="evidence" value="ECO:0007669"/>
    <property type="project" value="TreeGrafter"/>
</dbReference>
<evidence type="ECO:0000313" key="3">
    <source>
        <dbReference type="Proteomes" id="UP000504634"/>
    </source>
</evidence>
<dbReference type="RefSeq" id="XP_030369735.1">
    <property type="nucleotide sequence ID" value="XM_030513875.1"/>
</dbReference>
<feature type="domain" description="HAUS augmin-like complex subunit 6 N-terminal" evidence="2">
    <location>
        <begin position="21"/>
        <end position="227"/>
    </location>
</feature>
<dbReference type="Pfam" id="PF14661">
    <property type="entry name" value="HAUS6_N"/>
    <property type="match status" value="1"/>
</dbReference>
<dbReference type="AlphaFoldDB" id="A0A6J2T3D0"/>
<accession>A0A6J2T3D0</accession>
<protein>
    <submittedName>
        <fullName evidence="4">Augmin complex subunit dgt6</fullName>
    </submittedName>
</protein>
<reference evidence="4" key="1">
    <citation type="submission" date="2025-08" db="UniProtKB">
        <authorList>
            <consortium name="RefSeq"/>
        </authorList>
    </citation>
    <scope>IDENTIFICATION</scope>
    <source>
        <strain evidence="4">11010-0011.00</strain>
        <tissue evidence="4">Whole body</tissue>
    </source>
</reference>
<dbReference type="OrthoDB" id="5575722at2759"/>
<feature type="region of interest" description="Disordered" evidence="1">
    <location>
        <begin position="621"/>
        <end position="647"/>
    </location>
</feature>
<feature type="region of interest" description="Disordered" evidence="1">
    <location>
        <begin position="511"/>
        <end position="533"/>
    </location>
</feature>
<evidence type="ECO:0000256" key="1">
    <source>
        <dbReference type="SAM" id="MobiDB-lite"/>
    </source>
</evidence>
<dbReference type="GO" id="GO:0008017">
    <property type="term" value="F:microtubule binding"/>
    <property type="evidence" value="ECO:0007669"/>
    <property type="project" value="TreeGrafter"/>
</dbReference>
<proteinExistence type="predicted"/>
<dbReference type="PANTHER" id="PTHR16151:SF2">
    <property type="entry name" value="HAUS AUGMIN-LIKE COMPLEX SUBUNIT 6"/>
    <property type="match status" value="1"/>
</dbReference>
<dbReference type="Proteomes" id="UP000504634">
    <property type="component" value="Unplaced"/>
</dbReference>
<gene>
    <name evidence="4" type="primary">LOC115620574</name>
</gene>
<keyword evidence="3" id="KW-1185">Reference proteome</keyword>
<feature type="compositionally biased region" description="Polar residues" evidence="1">
    <location>
        <begin position="514"/>
        <end position="526"/>
    </location>
</feature>
<dbReference type="GO" id="GO:0051225">
    <property type="term" value="P:spindle assembly"/>
    <property type="evidence" value="ECO:0007669"/>
    <property type="project" value="InterPro"/>
</dbReference>
<evidence type="ECO:0000259" key="2">
    <source>
        <dbReference type="Pfam" id="PF14661"/>
    </source>
</evidence>
<evidence type="ECO:0000313" key="4">
    <source>
        <dbReference type="RefSeq" id="XP_030369735.1"/>
    </source>
</evidence>
<dbReference type="InterPro" id="IPR026797">
    <property type="entry name" value="HAUS_6"/>
</dbReference>
<dbReference type="GO" id="GO:0070652">
    <property type="term" value="C:HAUS complex"/>
    <property type="evidence" value="ECO:0007669"/>
    <property type="project" value="InterPro"/>
</dbReference>
<dbReference type="PANTHER" id="PTHR16151">
    <property type="entry name" value="HAUS AUGMIN-LIKE COMPLEX SUBUNIT 6"/>
    <property type="match status" value="1"/>
</dbReference>
<name>A0A6J2T3D0_DROLE</name>
<feature type="region of interest" description="Disordered" evidence="1">
    <location>
        <begin position="356"/>
        <end position="375"/>
    </location>
</feature>
<feature type="compositionally biased region" description="Polar residues" evidence="1">
    <location>
        <begin position="360"/>
        <end position="370"/>
    </location>
</feature>
<dbReference type="CTD" id="43441"/>
<dbReference type="GeneID" id="115620574"/>